<keyword evidence="2" id="KW-0472">Membrane</keyword>
<reference evidence="5 6" key="1">
    <citation type="submission" date="2020-08" db="EMBL/GenBank/DDBJ databases">
        <title>Genomic Encyclopedia of Type Strains, Phase IV (KMG-V): Genome sequencing to study the core and pangenomes of soil and plant-associated prokaryotes.</title>
        <authorList>
            <person name="Whitman W."/>
        </authorList>
    </citation>
    <scope>NUCLEOTIDE SEQUENCE [LARGE SCALE GENOMIC DNA]</scope>
    <source>
        <strain evidence="5 6">X5P2</strain>
    </source>
</reference>
<feature type="transmembrane region" description="Helical" evidence="2">
    <location>
        <begin position="402"/>
        <end position="421"/>
    </location>
</feature>
<evidence type="ECO:0000256" key="3">
    <source>
        <dbReference type="SAM" id="SignalP"/>
    </source>
</evidence>
<dbReference type="SMART" id="SM00331">
    <property type="entry name" value="PP2C_SIG"/>
    <property type="match status" value="1"/>
</dbReference>
<evidence type="ECO:0000313" key="5">
    <source>
        <dbReference type="EMBL" id="MBB5329758.1"/>
    </source>
</evidence>
<feature type="transmembrane region" description="Helical" evidence="2">
    <location>
        <begin position="280"/>
        <end position="303"/>
    </location>
</feature>
<keyword evidence="2" id="KW-1133">Transmembrane helix</keyword>
<dbReference type="RefSeq" id="WP_183978517.1">
    <property type="nucleotide sequence ID" value="NZ_JACHEB010000007.1"/>
</dbReference>
<dbReference type="InterPro" id="IPR001932">
    <property type="entry name" value="PPM-type_phosphatase-like_dom"/>
</dbReference>
<feature type="chain" id="PRO_5040785861" description="PPM-type phosphatase domain-containing protein" evidence="3">
    <location>
        <begin position="24"/>
        <end position="698"/>
    </location>
</feature>
<evidence type="ECO:0000313" key="6">
    <source>
        <dbReference type="Proteomes" id="UP000535182"/>
    </source>
</evidence>
<protein>
    <recommendedName>
        <fullName evidence="4">PPM-type phosphatase domain-containing protein</fullName>
    </recommendedName>
</protein>
<feature type="transmembrane region" description="Helical" evidence="2">
    <location>
        <begin position="373"/>
        <end position="395"/>
    </location>
</feature>
<feature type="transmembrane region" description="Helical" evidence="2">
    <location>
        <begin position="254"/>
        <end position="273"/>
    </location>
</feature>
<dbReference type="AlphaFoldDB" id="A0A9X0QGE1"/>
<dbReference type="SUPFAM" id="SSF81606">
    <property type="entry name" value="PP2C-like"/>
    <property type="match status" value="1"/>
</dbReference>
<keyword evidence="1" id="KW-0378">Hydrolase</keyword>
<feature type="transmembrane region" description="Helical" evidence="2">
    <location>
        <begin position="433"/>
        <end position="459"/>
    </location>
</feature>
<dbReference type="GO" id="GO:0016791">
    <property type="term" value="F:phosphatase activity"/>
    <property type="evidence" value="ECO:0007669"/>
    <property type="project" value="TreeGrafter"/>
</dbReference>
<keyword evidence="6" id="KW-1185">Reference proteome</keyword>
<gene>
    <name evidence="5" type="ORF">HDF14_003380</name>
</gene>
<evidence type="ECO:0000259" key="4">
    <source>
        <dbReference type="SMART" id="SM00331"/>
    </source>
</evidence>
<feature type="signal peptide" evidence="3">
    <location>
        <begin position="1"/>
        <end position="23"/>
    </location>
</feature>
<dbReference type="Proteomes" id="UP000535182">
    <property type="component" value="Unassembled WGS sequence"/>
</dbReference>
<dbReference type="EMBL" id="JACHEB010000007">
    <property type="protein sequence ID" value="MBB5329758.1"/>
    <property type="molecule type" value="Genomic_DNA"/>
</dbReference>
<name>A0A9X0QGE1_9BACT</name>
<proteinExistence type="predicted"/>
<accession>A0A9X0QGE1</accession>
<dbReference type="InterPro" id="IPR052016">
    <property type="entry name" value="Bact_Sigma-Reg"/>
</dbReference>
<sequence length="698" mass="75943">MIRSFRTLICVSAMWALALVASAKISAPRQRPPSPPTERDDVAVISLGRAKVPLYGPWKFHVGDSPLDPVTGKPLWAEAGFDDSQWETVDLRHKPGTPPSVFGSPNSVPGWTGRGHPGYAGYAWYRIHVGLIERPETRVALAGPTAVDDGYQLFANGALMGGFGDFSGKTPTAGVTKPMFFSISQDSLPQVGTSRTSATSLVLAFRMWMDPTTLVGSPDAGGFHTAPVLGSEDAIWDVYKLDWLARVLSTGSNAAFAVGFVALALLLFSLRLVDRSDSVYLWIGSVFLLRAVVEALHSAVSWINLNGITWTWMTDVINSFIYAGWLMVWWVWFGRPRPAWLRFAVFGLAALNLISTLFAGSTSVISAPTSVTAAFYVADVVSRLLLFSTLIWIVVQGIRRQGVEGWLVLPAVILFGVGLWAPELVSLNVPFFWYPFGVGFTMWQVIDVALVVTLTLLLLRRLLRSLERQRLMALDVKQAQEVQQVILPEARLTLPGLLIESEYRPAREVGGDFFQIIPNRVDGSLLIVAGDVTGKGLKAGMMVSLLIGAIRTAADVCADPDLILRVLNKRLLGRNDAQATCLALTIARDGEVVLANAGHVPPYRNKEMIAMEGALPLGMVDGAEPSLMRFQLVEGDTLVLVSDGVIEATDANRQLFGFERVAELLQTARTAAEIASAAQEFGQEDDVSVIYLTRTAMS</sequence>
<comment type="caution">
    <text evidence="5">The sequence shown here is derived from an EMBL/GenBank/DDBJ whole genome shotgun (WGS) entry which is preliminary data.</text>
</comment>
<dbReference type="InterPro" id="IPR008979">
    <property type="entry name" value="Galactose-bd-like_sf"/>
</dbReference>
<dbReference type="Gene3D" id="3.60.40.10">
    <property type="entry name" value="PPM-type phosphatase domain"/>
    <property type="match status" value="1"/>
</dbReference>
<evidence type="ECO:0000256" key="2">
    <source>
        <dbReference type="SAM" id="Phobius"/>
    </source>
</evidence>
<feature type="transmembrane region" description="Helical" evidence="2">
    <location>
        <begin position="339"/>
        <end position="361"/>
    </location>
</feature>
<dbReference type="InterPro" id="IPR036457">
    <property type="entry name" value="PPM-type-like_dom_sf"/>
</dbReference>
<evidence type="ECO:0000256" key="1">
    <source>
        <dbReference type="ARBA" id="ARBA00022801"/>
    </source>
</evidence>
<feature type="transmembrane region" description="Helical" evidence="2">
    <location>
        <begin position="309"/>
        <end position="332"/>
    </location>
</feature>
<dbReference type="PANTHER" id="PTHR43156:SF2">
    <property type="entry name" value="STAGE II SPORULATION PROTEIN E"/>
    <property type="match status" value="1"/>
</dbReference>
<dbReference type="Gene3D" id="2.60.120.260">
    <property type="entry name" value="Galactose-binding domain-like"/>
    <property type="match status" value="1"/>
</dbReference>
<dbReference type="SUPFAM" id="SSF49785">
    <property type="entry name" value="Galactose-binding domain-like"/>
    <property type="match status" value="1"/>
</dbReference>
<feature type="domain" description="PPM-type phosphatase" evidence="4">
    <location>
        <begin position="494"/>
        <end position="694"/>
    </location>
</feature>
<keyword evidence="3" id="KW-0732">Signal</keyword>
<organism evidence="5 6">
    <name type="scientific">Tunturiibacter gelidiferens</name>
    <dbReference type="NCBI Taxonomy" id="3069689"/>
    <lineage>
        <taxon>Bacteria</taxon>
        <taxon>Pseudomonadati</taxon>
        <taxon>Acidobacteriota</taxon>
        <taxon>Terriglobia</taxon>
        <taxon>Terriglobales</taxon>
        <taxon>Acidobacteriaceae</taxon>
        <taxon>Tunturiibacter</taxon>
    </lineage>
</organism>
<keyword evidence="2" id="KW-0812">Transmembrane</keyword>
<dbReference type="Pfam" id="PF07228">
    <property type="entry name" value="SpoIIE"/>
    <property type="match status" value="1"/>
</dbReference>
<dbReference type="PANTHER" id="PTHR43156">
    <property type="entry name" value="STAGE II SPORULATION PROTEIN E-RELATED"/>
    <property type="match status" value="1"/>
</dbReference>